<keyword evidence="7 13" id="KW-0411">Iron-sulfur</keyword>
<evidence type="ECO:0000256" key="7">
    <source>
        <dbReference type="ARBA" id="ARBA00023014"/>
    </source>
</evidence>
<comment type="similarity">
    <text evidence="1 13">Belongs to the Nth/MutY family.</text>
</comment>
<keyword evidence="2 13" id="KW-0004">4Fe-4S</keyword>
<feature type="binding site" evidence="13">
    <location>
        <position position="190"/>
    </location>
    <ligand>
        <name>[4Fe-4S] cluster</name>
        <dbReference type="ChEBI" id="CHEBI:49883"/>
    </ligand>
</feature>
<dbReference type="Pfam" id="PF00730">
    <property type="entry name" value="HhH-GPD"/>
    <property type="match status" value="1"/>
</dbReference>
<dbReference type="GO" id="GO:0141016">
    <property type="term" value="F:G/T mismatch-specific thymine-DNA glycosylase activity"/>
    <property type="evidence" value="ECO:0007669"/>
    <property type="project" value="UniProtKB-EC"/>
</dbReference>
<evidence type="ECO:0000256" key="13">
    <source>
        <dbReference type="HAMAP-Rule" id="MF_00942"/>
    </source>
</evidence>
<keyword evidence="9 13" id="KW-0234">DNA repair</keyword>
<dbReference type="SMART" id="SM00525">
    <property type="entry name" value="FES"/>
    <property type="match status" value="1"/>
</dbReference>
<dbReference type="InterPro" id="IPR004035">
    <property type="entry name" value="Endouclease-III_FeS-bd_BS"/>
</dbReference>
<dbReference type="InterPro" id="IPR003265">
    <property type="entry name" value="HhH-GPD_domain"/>
</dbReference>
<keyword evidence="15" id="KW-0540">Nuclease</keyword>
<comment type="catalytic activity">
    <reaction evidence="13">
        <text>2'-deoxyribonucleotide-(2'-deoxyribose 5'-phosphate)-2'-deoxyribonucleotide-DNA = a 3'-end 2'-deoxyribonucleotide-(2,3-dehydro-2,3-deoxyribose 5'-phosphate)-DNA + a 5'-end 5'-phospho-2'-deoxyribonucleoside-DNA + H(+)</text>
        <dbReference type="Rhea" id="RHEA:66592"/>
        <dbReference type="Rhea" id="RHEA-COMP:13180"/>
        <dbReference type="Rhea" id="RHEA-COMP:16897"/>
        <dbReference type="Rhea" id="RHEA-COMP:17067"/>
        <dbReference type="ChEBI" id="CHEBI:15378"/>
        <dbReference type="ChEBI" id="CHEBI:136412"/>
        <dbReference type="ChEBI" id="CHEBI:157695"/>
        <dbReference type="ChEBI" id="CHEBI:167181"/>
        <dbReference type="EC" id="4.2.99.18"/>
    </reaction>
</comment>
<name>A0A8T4KZI2_9ARCH</name>
<dbReference type="InterPro" id="IPR011257">
    <property type="entry name" value="DNA_glycosylase"/>
</dbReference>
<dbReference type="InterPro" id="IPR023170">
    <property type="entry name" value="HhH_base_excis_C"/>
</dbReference>
<keyword evidence="5 13" id="KW-0378">Hydrolase</keyword>
<keyword evidence="10 13" id="KW-0456">Lyase</keyword>
<comment type="catalytic activity">
    <reaction evidence="12">
        <text>Hydrolyzes mismatched double-stranded DNA and polynucleotides, releasing free thymine.</text>
        <dbReference type="EC" id="3.2.2.29"/>
    </reaction>
</comment>
<evidence type="ECO:0000256" key="10">
    <source>
        <dbReference type="ARBA" id="ARBA00023239"/>
    </source>
</evidence>
<dbReference type="Gene3D" id="1.10.1670.10">
    <property type="entry name" value="Helix-hairpin-Helix base-excision DNA repair enzymes (C-terminal)"/>
    <property type="match status" value="1"/>
</dbReference>
<dbReference type="GO" id="GO:0003677">
    <property type="term" value="F:DNA binding"/>
    <property type="evidence" value="ECO:0007669"/>
    <property type="project" value="UniProtKB-UniRule"/>
</dbReference>
<dbReference type="Pfam" id="PF10576">
    <property type="entry name" value="EndIII_4Fe-2S"/>
    <property type="match status" value="1"/>
</dbReference>
<dbReference type="Pfam" id="PF00633">
    <property type="entry name" value="HHH"/>
    <property type="match status" value="1"/>
</dbReference>
<dbReference type="GO" id="GO:0006285">
    <property type="term" value="P:base-excision repair, AP site formation"/>
    <property type="evidence" value="ECO:0007669"/>
    <property type="project" value="TreeGrafter"/>
</dbReference>
<sequence>MPDAKETADKTIKLLKKEYPAAKIQLLHKNPLELMVATILSAQCTDKRVNIVTKELFKKYRAIDDYADADRKAFEQAIRSTGFYRNKAKNIITACKIIRERHNGKVPHSMEELVQLPGIARKTANIILSGAFGRLDGIAVDTHVARLSQRLGLSKNKDPVKIELDLMQIVPKREWWSISTLLINHGRAVCTARKPKCNDCILSASCPSAFRF</sequence>
<evidence type="ECO:0000256" key="4">
    <source>
        <dbReference type="ARBA" id="ARBA00022763"/>
    </source>
</evidence>
<feature type="domain" description="HhH-GPD" evidence="14">
    <location>
        <begin position="40"/>
        <end position="188"/>
    </location>
</feature>
<comment type="function">
    <text evidence="13">DNA repair enzyme that has both DNA N-glycosylase activity and AP-lyase activity. The DNA N-glycosylase activity releases various damaged pyrimidines from DNA by cleaving the N-glycosidic bond, leaving an AP (apurinic/apyrimidinic) site. The AP-lyase activity cleaves the phosphodiester bond 3' to the AP site by a beta-elimination, leaving a 3'-terminal unsaturated sugar and a product with a terminal 5'-phosphate.</text>
</comment>
<evidence type="ECO:0000259" key="14">
    <source>
        <dbReference type="SMART" id="SM00478"/>
    </source>
</evidence>
<dbReference type="EMBL" id="JAGVWF010000049">
    <property type="protein sequence ID" value="MBS3059484.1"/>
    <property type="molecule type" value="Genomic_DNA"/>
</dbReference>
<evidence type="ECO:0000256" key="2">
    <source>
        <dbReference type="ARBA" id="ARBA00022485"/>
    </source>
</evidence>
<dbReference type="SMART" id="SM00478">
    <property type="entry name" value="ENDO3c"/>
    <property type="match status" value="1"/>
</dbReference>
<dbReference type="GO" id="GO:0140078">
    <property type="term" value="F:class I DNA-(apurinic or apyrimidinic site) endonuclease activity"/>
    <property type="evidence" value="ECO:0007669"/>
    <property type="project" value="UniProtKB-EC"/>
</dbReference>
<dbReference type="AlphaFoldDB" id="A0A8T4KZI2"/>
<comment type="cofactor">
    <cofactor evidence="13">
        <name>[4Fe-4S] cluster</name>
        <dbReference type="ChEBI" id="CHEBI:49883"/>
    </cofactor>
    <text evidence="13">Binds 1 [4Fe-4S] cluster.</text>
</comment>
<evidence type="ECO:0000256" key="8">
    <source>
        <dbReference type="ARBA" id="ARBA00023125"/>
    </source>
</evidence>
<feature type="binding site" evidence="13">
    <location>
        <position position="206"/>
    </location>
    <ligand>
        <name>[4Fe-4S] cluster</name>
        <dbReference type="ChEBI" id="CHEBI:49883"/>
    </ligand>
</feature>
<feature type="binding site" evidence="13">
    <location>
        <position position="200"/>
    </location>
    <ligand>
        <name>[4Fe-4S] cluster</name>
        <dbReference type="ChEBI" id="CHEBI:49883"/>
    </ligand>
</feature>
<dbReference type="PANTHER" id="PTHR10359">
    <property type="entry name" value="A/G-SPECIFIC ADENINE GLYCOSYLASE/ENDONUCLEASE III"/>
    <property type="match status" value="1"/>
</dbReference>
<dbReference type="CDD" id="cd00056">
    <property type="entry name" value="ENDO3c"/>
    <property type="match status" value="1"/>
</dbReference>
<keyword evidence="6 13" id="KW-0408">Iron</keyword>
<dbReference type="PROSITE" id="PS00764">
    <property type="entry name" value="ENDONUCLEASE_III_1"/>
    <property type="match status" value="1"/>
</dbReference>
<evidence type="ECO:0000313" key="16">
    <source>
        <dbReference type="Proteomes" id="UP000683213"/>
    </source>
</evidence>
<dbReference type="HAMAP" id="MF_00942">
    <property type="entry name" value="Nth"/>
    <property type="match status" value="1"/>
</dbReference>
<evidence type="ECO:0000256" key="12">
    <source>
        <dbReference type="ARBA" id="ARBA00052915"/>
    </source>
</evidence>
<keyword evidence="8 13" id="KW-0238">DNA-binding</keyword>
<keyword evidence="3 13" id="KW-0479">Metal-binding</keyword>
<dbReference type="Gene3D" id="1.10.340.30">
    <property type="entry name" value="Hypothetical protein, domain 2"/>
    <property type="match status" value="1"/>
</dbReference>
<accession>A0A8T4KZI2</accession>
<dbReference type="PIRSF" id="PIRSF001435">
    <property type="entry name" value="Nth"/>
    <property type="match status" value="1"/>
</dbReference>
<dbReference type="InterPro" id="IPR000445">
    <property type="entry name" value="HhH_motif"/>
</dbReference>
<feature type="binding site" evidence="13">
    <location>
        <position position="197"/>
    </location>
    <ligand>
        <name>[4Fe-4S] cluster</name>
        <dbReference type="ChEBI" id="CHEBI:49883"/>
    </ligand>
</feature>
<comment type="caution">
    <text evidence="15">The sequence shown here is derived from an EMBL/GenBank/DDBJ whole genome shotgun (WGS) entry which is preliminary data.</text>
</comment>
<evidence type="ECO:0000256" key="3">
    <source>
        <dbReference type="ARBA" id="ARBA00022723"/>
    </source>
</evidence>
<evidence type="ECO:0000256" key="9">
    <source>
        <dbReference type="ARBA" id="ARBA00023204"/>
    </source>
</evidence>
<dbReference type="PROSITE" id="PS01155">
    <property type="entry name" value="ENDONUCLEASE_III_2"/>
    <property type="match status" value="1"/>
</dbReference>
<reference evidence="15" key="2">
    <citation type="submission" date="2021-05" db="EMBL/GenBank/DDBJ databases">
        <title>Protein family content uncovers lineage relationships and bacterial pathway maintenance mechanisms in DPANN archaea.</title>
        <authorList>
            <person name="Castelle C.J."/>
            <person name="Meheust R."/>
            <person name="Jaffe A.L."/>
            <person name="Seitz K."/>
            <person name="Gong X."/>
            <person name="Baker B.J."/>
            <person name="Banfield J.F."/>
        </authorList>
    </citation>
    <scope>NUCLEOTIDE SEQUENCE</scope>
    <source>
        <strain evidence="15">RIFCSPHIGHO2_01_FULL_GW2011_AR10_43_9</strain>
    </source>
</reference>
<dbReference type="InterPro" id="IPR003651">
    <property type="entry name" value="Endonuclease3_FeS-loop_motif"/>
</dbReference>
<dbReference type="PANTHER" id="PTHR10359:SF18">
    <property type="entry name" value="ENDONUCLEASE III"/>
    <property type="match status" value="1"/>
</dbReference>
<dbReference type="Proteomes" id="UP000683213">
    <property type="component" value="Unassembled WGS sequence"/>
</dbReference>
<dbReference type="NCBIfam" id="TIGR01083">
    <property type="entry name" value="nth"/>
    <property type="match status" value="1"/>
</dbReference>
<dbReference type="FunFam" id="1.10.1670.10:FF:000001">
    <property type="entry name" value="Endonuclease III"/>
    <property type="match status" value="1"/>
</dbReference>
<gene>
    <name evidence="13 15" type="primary">nth</name>
    <name evidence="15" type="ORF">J4224_03635</name>
</gene>
<proteinExistence type="inferred from homology"/>
<dbReference type="InterPro" id="IPR005759">
    <property type="entry name" value="Nth"/>
</dbReference>
<protein>
    <recommendedName>
        <fullName evidence="13">Endonuclease III</fullName>
        <ecNumber evidence="13">4.2.99.18</ecNumber>
    </recommendedName>
    <alternativeName>
        <fullName evidence="13">DNA-(apurinic or apyrimidinic site) lyase</fullName>
    </alternativeName>
</protein>
<evidence type="ECO:0000256" key="1">
    <source>
        <dbReference type="ARBA" id="ARBA00008343"/>
    </source>
</evidence>
<dbReference type="GO" id="GO:0051539">
    <property type="term" value="F:4 iron, 4 sulfur cluster binding"/>
    <property type="evidence" value="ECO:0007669"/>
    <property type="project" value="UniProtKB-UniRule"/>
</dbReference>
<evidence type="ECO:0000256" key="11">
    <source>
        <dbReference type="ARBA" id="ARBA00023295"/>
    </source>
</evidence>
<keyword evidence="4 13" id="KW-0227">DNA damage</keyword>
<dbReference type="FunFam" id="1.10.340.30:FF:000001">
    <property type="entry name" value="Endonuclease III"/>
    <property type="match status" value="1"/>
</dbReference>
<dbReference type="GO" id="GO:0046872">
    <property type="term" value="F:metal ion binding"/>
    <property type="evidence" value="ECO:0007669"/>
    <property type="project" value="UniProtKB-KW"/>
</dbReference>
<dbReference type="InterPro" id="IPR004036">
    <property type="entry name" value="Endonuclease-III-like_CS2"/>
</dbReference>
<dbReference type="EC" id="4.2.99.18" evidence="13"/>
<evidence type="ECO:0000256" key="5">
    <source>
        <dbReference type="ARBA" id="ARBA00022801"/>
    </source>
</evidence>
<dbReference type="SUPFAM" id="SSF48150">
    <property type="entry name" value="DNA-glycosylase"/>
    <property type="match status" value="1"/>
</dbReference>
<evidence type="ECO:0000313" key="15">
    <source>
        <dbReference type="EMBL" id="MBS3059484.1"/>
    </source>
</evidence>
<evidence type="ECO:0000256" key="6">
    <source>
        <dbReference type="ARBA" id="ARBA00023004"/>
    </source>
</evidence>
<keyword evidence="15" id="KW-0255">Endonuclease</keyword>
<keyword evidence="11 13" id="KW-0326">Glycosidase</keyword>
<organism evidence="15 16">
    <name type="scientific">Candidatus Iainarchaeum sp</name>
    <dbReference type="NCBI Taxonomy" id="3101447"/>
    <lineage>
        <taxon>Archaea</taxon>
        <taxon>Candidatus Iainarchaeota</taxon>
        <taxon>Candidatus Iainarchaeia</taxon>
        <taxon>Candidatus Iainarchaeales</taxon>
        <taxon>Candidatus Iainarchaeaceae</taxon>
        <taxon>Candidatus Iainarchaeum</taxon>
    </lineage>
</organism>
<reference evidence="15" key="1">
    <citation type="submission" date="2021-03" db="EMBL/GenBank/DDBJ databases">
        <authorList>
            <person name="Jaffe A."/>
        </authorList>
    </citation>
    <scope>NUCLEOTIDE SEQUENCE</scope>
    <source>
        <strain evidence="15">RIFCSPHIGHO2_01_FULL_GW2011_AR10_43_9</strain>
    </source>
</reference>